<dbReference type="InterPro" id="IPR043502">
    <property type="entry name" value="DNA/RNA_pol_sf"/>
</dbReference>
<gene>
    <name evidence="3" type="ORF">CCMP2556_LOCUS54359</name>
    <name evidence="4" type="ORF">CCMP2556_LOCUS54360</name>
</gene>
<feature type="domain" description="Reverse transcriptase" evidence="2">
    <location>
        <begin position="567"/>
        <end position="723"/>
    </location>
</feature>
<dbReference type="EMBL" id="CAXAMN010028543">
    <property type="protein sequence ID" value="CAK9116904.1"/>
    <property type="molecule type" value="Genomic_DNA"/>
</dbReference>
<evidence type="ECO:0000259" key="2">
    <source>
        <dbReference type="Pfam" id="PF00078"/>
    </source>
</evidence>
<dbReference type="PANTHER" id="PTHR33050:SF7">
    <property type="entry name" value="RIBONUCLEASE H"/>
    <property type="match status" value="1"/>
</dbReference>
<name>A0ABP0SWR7_9DINO</name>
<evidence type="ECO:0000313" key="5">
    <source>
        <dbReference type="Proteomes" id="UP001642484"/>
    </source>
</evidence>
<comment type="caution">
    <text evidence="4">The sequence shown here is derived from an EMBL/GenBank/DDBJ whole genome shotgun (WGS) entry which is preliminary data.</text>
</comment>
<organism evidence="4 5">
    <name type="scientific">Durusdinium trenchii</name>
    <dbReference type="NCBI Taxonomy" id="1381693"/>
    <lineage>
        <taxon>Eukaryota</taxon>
        <taxon>Sar</taxon>
        <taxon>Alveolata</taxon>
        <taxon>Dinophyceae</taxon>
        <taxon>Suessiales</taxon>
        <taxon>Symbiodiniaceae</taxon>
        <taxon>Durusdinium</taxon>
    </lineage>
</organism>
<protein>
    <recommendedName>
        <fullName evidence="2">Reverse transcriptase domain-containing protein</fullName>
    </recommendedName>
</protein>
<accession>A0ABP0SWR7</accession>
<dbReference type="SUPFAM" id="SSF56672">
    <property type="entry name" value="DNA/RNA polymerases"/>
    <property type="match status" value="1"/>
</dbReference>
<feature type="compositionally biased region" description="Basic and acidic residues" evidence="1">
    <location>
        <begin position="54"/>
        <end position="64"/>
    </location>
</feature>
<sequence>GGASKNMSKKDAEDTQYSEATSQALHRPPGEGQSKAARRRQRDKAKIQSLQKDPGAEKFSEAPWRKTAGAGPQASQPDNTHPRRAGREVQWVLAQSRAPREGLIVVSTALVPIRIPSARKPNLQEAQSEFRADVERMRPFQFGEFFAGYAGFSATMEELGGEAVRVSRPLDGFEGWDILTDDGLQQGLDLCDRLDHGHMAPPCRTYTRARRSDEHGVVKVLRSDTKPEGWGDPEAEEANKIVARMILLVLRLTERGSTWSIENPWDSFIWMLKCMARLFRIPGAELVLLHQCPYGAVTQKATGILTTSSWMKKVCALCHEVGAHYHLKGGLVGMTWSYLEDKFVWRTSLAAEYPCGLTVAWTRALLEWLDTEEGYTWMQARSYVKLGRWKNTLALAGTLPQKRKTTGPSRIETIAERRERENVEAWGGLRFAKRAVARSSLLRNVGLRIRAVMDDWMTAELVQEVQQKLEAGISEQHIDQLKIRLCKEFGVQPSQQGWPVELWQALLAAADDPEKEVLPEWMTTGFPLGIASEIKQDGTVKSRLIFDGRRSGVNGMIKCRERVTLPRISDVATGFLQLVSNNQGWFPDSYIELMALDFKDAFNMLQLRADERCYVVIKGQDDEEGWSRYYVCNCVVFGLATGPLLWSRVAAAAMRLGQAVLKSHETDINCYIDDPLIVSVASSPQQHTRHLLYYTGLWLSLGLEVSWKKVHRGQELQWIGFKLSVCGPDSLDLHVELADAKRDKLLQVFDQLEQSRGMMPLQLLQYAVGVLGWLSSAIPAARPWLAILWSVITGYREPVKSTTRRRKGRIFVKQVENAVRWLKGLLHLSEGKVGLSKIHRWRPYASEYELLAVVVGLRSCAQIIADLGATRVILKGDNTATLNAAMNHRASSPLMAQLTAELVLEMEAQGLHAIVAQHLPGLLNTLPDKLSRPHTEAIPLELNNILRLDVPRRSQHFYRTWPNKPNAWRGWAADPVKEKEEPPAVAEVGEADPDVPPGFHRSGLRLTLHSGETLTKARLDAPWLPDQTQGKQNRRQSKLAIQIAGDEQMRQEAMAAYDALVYATGSTQAKDALYTTWVNISKAKHEEPLPLTTAKIRENAAILRSAGYRAVKSYVYEAKDRHSRAGYPWSAALQIALQDAKRMAQRAIGQVERAGEVKLEVWAMLITKFGKHPYPNEAAQGAPNAGALTWILGTKFLLREVELASLTLDTKCVQLDLGSKVATLRLPVSKTDVAGRGAARAFGCYCQTTGDVCCPFHVLVEIVNNQCQRLRVHDRSVLPEGAIPLIGQIADAGLYVDKKEMICEAQRMVKLANGTCPESSIAVETITGHFMRRSGVKDMARRGCAFTTIQWYARHSSKATWDYIEEAWGDTPEQALKLKSEVEFSEALANTLRRVDCLEEAIKVQTNSLEEALHHDGFNVECEETKKEMRKEARRA</sequence>
<feature type="non-terminal residue" evidence="4">
    <location>
        <position position="1436"/>
    </location>
</feature>
<dbReference type="InterPro" id="IPR000477">
    <property type="entry name" value="RT_dom"/>
</dbReference>
<dbReference type="PANTHER" id="PTHR33050">
    <property type="entry name" value="REVERSE TRANSCRIPTASE DOMAIN-CONTAINING PROTEIN"/>
    <property type="match status" value="1"/>
</dbReference>
<dbReference type="EMBL" id="CAXAMN010028542">
    <property type="protein sequence ID" value="CAK9116903.1"/>
    <property type="molecule type" value="Genomic_DNA"/>
</dbReference>
<keyword evidence="5" id="KW-1185">Reference proteome</keyword>
<feature type="compositionally biased region" description="Polar residues" evidence="1">
    <location>
        <begin position="15"/>
        <end position="24"/>
    </location>
</feature>
<dbReference type="InterPro" id="IPR013762">
    <property type="entry name" value="Integrase-like_cat_sf"/>
</dbReference>
<feature type="region of interest" description="Disordered" evidence="1">
    <location>
        <begin position="1"/>
        <end position="86"/>
    </location>
</feature>
<dbReference type="Proteomes" id="UP001642484">
    <property type="component" value="Unassembled WGS sequence"/>
</dbReference>
<dbReference type="Pfam" id="PF00078">
    <property type="entry name" value="RVT_1"/>
    <property type="match status" value="1"/>
</dbReference>
<evidence type="ECO:0000256" key="1">
    <source>
        <dbReference type="SAM" id="MobiDB-lite"/>
    </source>
</evidence>
<dbReference type="Gene3D" id="1.10.443.10">
    <property type="entry name" value="Intergrase catalytic core"/>
    <property type="match status" value="1"/>
</dbReference>
<evidence type="ECO:0000313" key="4">
    <source>
        <dbReference type="EMBL" id="CAK9116904.1"/>
    </source>
</evidence>
<evidence type="ECO:0000313" key="3">
    <source>
        <dbReference type="EMBL" id="CAK9116903.1"/>
    </source>
</evidence>
<feature type="non-terminal residue" evidence="4">
    <location>
        <position position="1"/>
    </location>
</feature>
<dbReference type="InterPro" id="IPR052055">
    <property type="entry name" value="Hepadnavirus_pol/RT"/>
</dbReference>
<proteinExistence type="predicted"/>
<reference evidence="4 5" key="1">
    <citation type="submission" date="2024-02" db="EMBL/GenBank/DDBJ databases">
        <authorList>
            <person name="Chen Y."/>
            <person name="Shah S."/>
            <person name="Dougan E. K."/>
            <person name="Thang M."/>
            <person name="Chan C."/>
        </authorList>
    </citation>
    <scope>NUCLEOTIDE SEQUENCE [LARGE SCALE GENOMIC DNA]</scope>
</reference>